<feature type="region of interest" description="Disordered" evidence="1">
    <location>
        <begin position="1"/>
        <end position="46"/>
    </location>
</feature>
<organism evidence="2 3">
    <name type="scientific">Pelusios castaneus</name>
    <name type="common">West African mud turtle</name>
    <dbReference type="NCBI Taxonomy" id="367368"/>
    <lineage>
        <taxon>Eukaryota</taxon>
        <taxon>Metazoa</taxon>
        <taxon>Chordata</taxon>
        <taxon>Craniata</taxon>
        <taxon>Vertebrata</taxon>
        <taxon>Euteleostomi</taxon>
        <taxon>Archelosauria</taxon>
        <taxon>Testudinata</taxon>
        <taxon>Testudines</taxon>
        <taxon>Pleurodira</taxon>
        <taxon>Pelomedusidae</taxon>
        <taxon>Pelusios</taxon>
    </lineage>
</organism>
<reference evidence="2" key="1">
    <citation type="submission" date="2025-08" db="UniProtKB">
        <authorList>
            <consortium name="Ensembl"/>
        </authorList>
    </citation>
    <scope>IDENTIFICATION</scope>
</reference>
<accession>A0A8C8SS80</accession>
<sequence>MEMQDLTSPHNLVGSSDNPGSSKLDKTNLSSSSITTNGTGGKCKTPSMHRKLLQVVFAILNVLFKCSVSI</sequence>
<dbReference type="AlphaFoldDB" id="A0A8C8SS80"/>
<evidence type="ECO:0000256" key="1">
    <source>
        <dbReference type="SAM" id="MobiDB-lite"/>
    </source>
</evidence>
<reference evidence="2" key="2">
    <citation type="submission" date="2025-09" db="UniProtKB">
        <authorList>
            <consortium name="Ensembl"/>
        </authorList>
    </citation>
    <scope>IDENTIFICATION</scope>
</reference>
<feature type="compositionally biased region" description="Polar residues" evidence="1">
    <location>
        <begin position="1"/>
        <end position="21"/>
    </location>
</feature>
<keyword evidence="3" id="KW-1185">Reference proteome</keyword>
<dbReference type="Proteomes" id="UP000694393">
    <property type="component" value="Unplaced"/>
</dbReference>
<dbReference type="Ensembl" id="ENSPCET00000024936.1">
    <property type="protein sequence ID" value="ENSPCEP00000024129.1"/>
    <property type="gene ID" value="ENSPCEG00000018256.1"/>
</dbReference>
<feature type="compositionally biased region" description="Low complexity" evidence="1">
    <location>
        <begin position="27"/>
        <end position="37"/>
    </location>
</feature>
<evidence type="ECO:0000313" key="2">
    <source>
        <dbReference type="Ensembl" id="ENSPCEP00000024129.1"/>
    </source>
</evidence>
<evidence type="ECO:0000313" key="3">
    <source>
        <dbReference type="Proteomes" id="UP000694393"/>
    </source>
</evidence>
<name>A0A8C8SS80_9SAUR</name>
<proteinExistence type="predicted"/>
<protein>
    <submittedName>
        <fullName evidence="2">Uncharacterized protein</fullName>
    </submittedName>
</protein>